<sequence length="78" mass="9128">MAKLSPDTKRKLTAVVNVGKTIFHWSFIPTVLYLGFRQGTDPGMPPITIMRYMLLFLKAILITRTNHFCHIFMFFVFF</sequence>
<evidence type="ECO:0000256" key="11">
    <source>
        <dbReference type="ARBA" id="ARBA00032786"/>
    </source>
</evidence>
<gene>
    <name evidence="13" type="ORF">DGAL_LOCUS11987</name>
</gene>
<feature type="transmembrane region" description="Helical" evidence="12">
    <location>
        <begin position="12"/>
        <end position="36"/>
    </location>
</feature>
<dbReference type="InterPro" id="IPR012621">
    <property type="entry name" value="Tom7"/>
</dbReference>
<evidence type="ECO:0000256" key="4">
    <source>
        <dbReference type="ARBA" id="ARBA00022448"/>
    </source>
</evidence>
<feature type="transmembrane region" description="Helical" evidence="12">
    <location>
        <begin position="56"/>
        <end position="77"/>
    </location>
</feature>
<evidence type="ECO:0000256" key="8">
    <source>
        <dbReference type="ARBA" id="ARBA00022989"/>
    </source>
</evidence>
<evidence type="ECO:0000256" key="5">
    <source>
        <dbReference type="ARBA" id="ARBA00022692"/>
    </source>
</evidence>
<dbReference type="PANTHER" id="PTHR46722:SF1">
    <property type="entry name" value="MITOCHONDRIAL IMPORT RECEPTOR SUBUNIT TOM7 HOMOLOG"/>
    <property type="match status" value="1"/>
</dbReference>
<evidence type="ECO:0000256" key="7">
    <source>
        <dbReference type="ARBA" id="ARBA00022927"/>
    </source>
</evidence>
<dbReference type="Pfam" id="PF08038">
    <property type="entry name" value="Tom7"/>
    <property type="match status" value="1"/>
</dbReference>
<evidence type="ECO:0000256" key="6">
    <source>
        <dbReference type="ARBA" id="ARBA00022787"/>
    </source>
</evidence>
<dbReference type="Proteomes" id="UP000789390">
    <property type="component" value="Unassembled WGS sequence"/>
</dbReference>
<dbReference type="OrthoDB" id="284357at2759"/>
<accession>A0A8J2RUC7</accession>
<evidence type="ECO:0000256" key="3">
    <source>
        <dbReference type="ARBA" id="ARBA00014537"/>
    </source>
</evidence>
<reference evidence="13" key="1">
    <citation type="submission" date="2021-11" db="EMBL/GenBank/DDBJ databases">
        <authorList>
            <person name="Schell T."/>
        </authorList>
    </citation>
    <scope>NUCLEOTIDE SEQUENCE</scope>
    <source>
        <strain evidence="13">M5</strain>
    </source>
</reference>
<dbReference type="EMBL" id="CAKKLH010000286">
    <property type="protein sequence ID" value="CAH0108591.1"/>
    <property type="molecule type" value="Genomic_DNA"/>
</dbReference>
<comment type="caution">
    <text evidence="13">The sequence shown here is derived from an EMBL/GenBank/DDBJ whole genome shotgun (WGS) entry which is preliminary data.</text>
</comment>
<name>A0A8J2RUC7_9CRUS</name>
<evidence type="ECO:0000313" key="13">
    <source>
        <dbReference type="EMBL" id="CAH0108591.1"/>
    </source>
</evidence>
<comment type="subcellular location">
    <subcellularLocation>
        <location evidence="1">Mitochondrion outer membrane</location>
        <topology evidence="1">Single-pass membrane protein</topology>
    </subcellularLocation>
</comment>
<dbReference type="AlphaFoldDB" id="A0A8J2RUC7"/>
<keyword evidence="6" id="KW-1000">Mitochondrion outer membrane</keyword>
<proteinExistence type="inferred from homology"/>
<evidence type="ECO:0000256" key="12">
    <source>
        <dbReference type="SAM" id="Phobius"/>
    </source>
</evidence>
<evidence type="ECO:0000256" key="2">
    <source>
        <dbReference type="ARBA" id="ARBA00010917"/>
    </source>
</evidence>
<dbReference type="GO" id="GO:0030150">
    <property type="term" value="P:protein import into mitochondrial matrix"/>
    <property type="evidence" value="ECO:0007669"/>
    <property type="project" value="InterPro"/>
</dbReference>
<keyword evidence="5 12" id="KW-0812">Transmembrane</keyword>
<dbReference type="GO" id="GO:0005742">
    <property type="term" value="C:mitochondrial outer membrane translocase complex"/>
    <property type="evidence" value="ECO:0007669"/>
    <property type="project" value="InterPro"/>
</dbReference>
<dbReference type="GO" id="GO:1903955">
    <property type="term" value="P:positive regulation of protein targeting to mitochondrion"/>
    <property type="evidence" value="ECO:0007669"/>
    <property type="project" value="TreeGrafter"/>
</dbReference>
<keyword evidence="4" id="KW-0813">Transport</keyword>
<keyword evidence="7" id="KW-0653">Protein transport</keyword>
<protein>
    <recommendedName>
        <fullName evidence="3">Mitochondrial import receptor subunit TOM7 homolog</fullName>
    </recommendedName>
    <alternativeName>
        <fullName evidence="11">Translocase of outer membrane 7 kDa subunit homolog</fullName>
    </alternativeName>
</protein>
<comment type="similarity">
    <text evidence="2">Belongs to the Tom7 family.</text>
</comment>
<evidence type="ECO:0000256" key="10">
    <source>
        <dbReference type="ARBA" id="ARBA00023136"/>
    </source>
</evidence>
<organism evidence="13 14">
    <name type="scientific">Daphnia galeata</name>
    <dbReference type="NCBI Taxonomy" id="27404"/>
    <lineage>
        <taxon>Eukaryota</taxon>
        <taxon>Metazoa</taxon>
        <taxon>Ecdysozoa</taxon>
        <taxon>Arthropoda</taxon>
        <taxon>Crustacea</taxon>
        <taxon>Branchiopoda</taxon>
        <taxon>Diplostraca</taxon>
        <taxon>Cladocera</taxon>
        <taxon>Anomopoda</taxon>
        <taxon>Daphniidae</taxon>
        <taxon>Daphnia</taxon>
    </lineage>
</organism>
<keyword evidence="10 12" id="KW-0472">Membrane</keyword>
<keyword evidence="8 12" id="KW-1133">Transmembrane helix</keyword>
<keyword evidence="9" id="KW-0496">Mitochondrion</keyword>
<dbReference type="PANTHER" id="PTHR46722">
    <property type="entry name" value="MITOCHONDRIAL IMPORT RECEPTOR SUBUNIT TOM7 HOMOLOG"/>
    <property type="match status" value="1"/>
</dbReference>
<evidence type="ECO:0000313" key="14">
    <source>
        <dbReference type="Proteomes" id="UP000789390"/>
    </source>
</evidence>
<evidence type="ECO:0000256" key="1">
    <source>
        <dbReference type="ARBA" id="ARBA00004572"/>
    </source>
</evidence>
<evidence type="ECO:0000256" key="9">
    <source>
        <dbReference type="ARBA" id="ARBA00023128"/>
    </source>
</evidence>
<keyword evidence="14" id="KW-1185">Reference proteome</keyword>